<proteinExistence type="predicted"/>
<dbReference type="AlphaFoldDB" id="A0A8J8NXI7"/>
<dbReference type="SUPFAM" id="SSF52047">
    <property type="entry name" value="RNI-like"/>
    <property type="match status" value="1"/>
</dbReference>
<sequence length="378" mass="44016">MSILEAYIERDRYLGSSEEEESEGEGESDDEYLGSIDYMDLNLLKQQVKEFMNLDQCQAGEDLDDFIRYHHQFLKIGVNRFRIKVWKYQQIDAEKLSKINSDSSMRGSVTIQPSSQITNVYFIQIVSYIIKTFPNLQRLCLIEEKFSQDTLKAENTIDELKPFSLRYLQLKLKNNQNIQFYKQLLEKAAPTLKSLAIQNKDWQSGKDIHPNTVSTLTAIESSSILTELIFTHKETYIGVEDISLLGNFRNLQQLHFDCKFDINALQLILEREFMSNLSNLTSLYLKLQLPDMVKALSGPHKSLMSLTCIQRTQVQTTRKIQQFSLEEAMAIVEGKKYGFKFKAPFYRPRELIKRCPTAITIDISEELKKKLKRIMHPY</sequence>
<comment type="caution">
    <text evidence="1">The sequence shown here is derived from an EMBL/GenBank/DDBJ whole genome shotgun (WGS) entry which is preliminary data.</text>
</comment>
<reference evidence="1" key="1">
    <citation type="submission" date="2019-06" db="EMBL/GenBank/DDBJ databases">
        <authorList>
            <person name="Zheng W."/>
        </authorList>
    </citation>
    <scope>NUCLEOTIDE SEQUENCE</scope>
    <source>
        <strain evidence="1">QDHG01</strain>
    </source>
</reference>
<accession>A0A8J8NXI7</accession>
<gene>
    <name evidence="1" type="ORF">FGO68_gene8693</name>
</gene>
<dbReference type="EMBL" id="RRYP01005442">
    <property type="protein sequence ID" value="TNV82031.1"/>
    <property type="molecule type" value="Genomic_DNA"/>
</dbReference>
<dbReference type="Proteomes" id="UP000785679">
    <property type="component" value="Unassembled WGS sequence"/>
</dbReference>
<protein>
    <submittedName>
        <fullName evidence="1">Uncharacterized protein</fullName>
    </submittedName>
</protein>
<keyword evidence="2" id="KW-1185">Reference proteome</keyword>
<evidence type="ECO:0000313" key="1">
    <source>
        <dbReference type="EMBL" id="TNV82031.1"/>
    </source>
</evidence>
<name>A0A8J8NXI7_HALGN</name>
<evidence type="ECO:0000313" key="2">
    <source>
        <dbReference type="Proteomes" id="UP000785679"/>
    </source>
</evidence>
<organism evidence="1 2">
    <name type="scientific">Halteria grandinella</name>
    <dbReference type="NCBI Taxonomy" id="5974"/>
    <lineage>
        <taxon>Eukaryota</taxon>
        <taxon>Sar</taxon>
        <taxon>Alveolata</taxon>
        <taxon>Ciliophora</taxon>
        <taxon>Intramacronucleata</taxon>
        <taxon>Spirotrichea</taxon>
        <taxon>Stichotrichia</taxon>
        <taxon>Sporadotrichida</taxon>
        <taxon>Halteriidae</taxon>
        <taxon>Halteria</taxon>
    </lineage>
</organism>